<feature type="transmembrane region" description="Helical" evidence="1">
    <location>
        <begin position="876"/>
        <end position="895"/>
    </location>
</feature>
<reference evidence="2 3" key="1">
    <citation type="submission" date="2023-07" db="EMBL/GenBank/DDBJ databases">
        <title>Alkalimonas sp., MEB108 novel, alkaliphilic bacterium isolated from Lonar Lake, India.</title>
        <authorList>
            <person name="Joshi A."/>
            <person name="Thite S."/>
        </authorList>
    </citation>
    <scope>NUCLEOTIDE SEQUENCE [LARGE SCALE GENOMIC DNA]</scope>
    <source>
        <strain evidence="2 3">MEB108</strain>
    </source>
</reference>
<feature type="transmembrane region" description="Helical" evidence="1">
    <location>
        <begin position="979"/>
        <end position="1005"/>
    </location>
</feature>
<dbReference type="PRINTS" id="PR00702">
    <property type="entry name" value="ACRIFLAVINRP"/>
</dbReference>
<feature type="transmembrane region" description="Helical" evidence="1">
    <location>
        <begin position="846"/>
        <end position="864"/>
    </location>
</feature>
<gene>
    <name evidence="2" type="ORF">QWY20_17315</name>
</gene>
<dbReference type="Gene3D" id="3.30.70.1440">
    <property type="entry name" value="Multidrug efflux transporter AcrB pore domain"/>
    <property type="match status" value="1"/>
</dbReference>
<dbReference type="Gene3D" id="3.30.70.1320">
    <property type="entry name" value="Multidrug efflux transporter AcrB pore domain like"/>
    <property type="match status" value="1"/>
</dbReference>
<organism evidence="2 3">
    <name type="scientific">Alkalimonas cellulosilytica</name>
    <dbReference type="NCBI Taxonomy" id="3058395"/>
    <lineage>
        <taxon>Bacteria</taxon>
        <taxon>Pseudomonadati</taxon>
        <taxon>Pseudomonadota</taxon>
        <taxon>Gammaproteobacteria</taxon>
        <taxon>Alkalimonas</taxon>
    </lineage>
</organism>
<name>A0ABU7JB43_9GAMM</name>
<feature type="transmembrane region" description="Helical" evidence="1">
    <location>
        <begin position="946"/>
        <end position="967"/>
    </location>
</feature>
<dbReference type="Gene3D" id="1.20.1640.10">
    <property type="entry name" value="Multidrug efflux transporter AcrB transmembrane domain"/>
    <property type="match status" value="2"/>
</dbReference>
<dbReference type="SUPFAM" id="SSF82693">
    <property type="entry name" value="Multidrug efflux transporter AcrB pore domain, PN1, PN2, PC1 and PC2 subdomains"/>
    <property type="match status" value="3"/>
</dbReference>
<feature type="transmembrane region" description="Helical" evidence="1">
    <location>
        <begin position="463"/>
        <end position="490"/>
    </location>
</feature>
<dbReference type="PANTHER" id="PTHR32063">
    <property type="match status" value="1"/>
</dbReference>
<feature type="transmembrane region" description="Helical" evidence="1">
    <location>
        <begin position="526"/>
        <end position="544"/>
    </location>
</feature>
<proteinExistence type="predicted"/>
<dbReference type="PANTHER" id="PTHR32063:SF0">
    <property type="entry name" value="SWARMING MOTILITY PROTEIN SWRC"/>
    <property type="match status" value="1"/>
</dbReference>
<dbReference type="RefSeq" id="WP_330130265.1">
    <property type="nucleotide sequence ID" value="NZ_JAUHLI010000025.1"/>
</dbReference>
<feature type="transmembrane region" description="Helical" evidence="1">
    <location>
        <begin position="336"/>
        <end position="352"/>
    </location>
</feature>
<comment type="caution">
    <text evidence="2">The sequence shown here is derived from an EMBL/GenBank/DDBJ whole genome shotgun (WGS) entry which is preliminary data.</text>
</comment>
<feature type="transmembrane region" description="Helical" evidence="1">
    <location>
        <begin position="359"/>
        <end position="380"/>
    </location>
</feature>
<feature type="transmembrane region" description="Helical" evidence="1">
    <location>
        <begin position="431"/>
        <end position="451"/>
    </location>
</feature>
<keyword evidence="1" id="KW-1133">Transmembrane helix</keyword>
<accession>A0ABU7JB43</accession>
<feature type="transmembrane region" description="Helical" evidence="1">
    <location>
        <begin position="386"/>
        <end position="410"/>
    </location>
</feature>
<feature type="transmembrane region" description="Helical" evidence="1">
    <location>
        <begin position="901"/>
        <end position="925"/>
    </location>
</feature>
<dbReference type="EMBL" id="JAUHLI010000025">
    <property type="protein sequence ID" value="MEE2003217.1"/>
    <property type="molecule type" value="Genomic_DNA"/>
</dbReference>
<feature type="transmembrane region" description="Helical" evidence="1">
    <location>
        <begin position="12"/>
        <end position="29"/>
    </location>
</feature>
<dbReference type="Gene3D" id="3.30.70.1430">
    <property type="entry name" value="Multidrug efflux transporter AcrB pore domain"/>
    <property type="match status" value="2"/>
</dbReference>
<evidence type="ECO:0000313" key="3">
    <source>
        <dbReference type="Proteomes" id="UP001336314"/>
    </source>
</evidence>
<evidence type="ECO:0000313" key="2">
    <source>
        <dbReference type="EMBL" id="MEE2003217.1"/>
    </source>
</evidence>
<dbReference type="InterPro" id="IPR001036">
    <property type="entry name" value="Acrflvin-R"/>
</dbReference>
<keyword evidence="3" id="KW-1185">Reference proteome</keyword>
<dbReference type="InterPro" id="IPR027463">
    <property type="entry name" value="AcrB_DN_DC_subdom"/>
</dbReference>
<dbReference type="Pfam" id="PF00873">
    <property type="entry name" value="ACR_tran"/>
    <property type="match status" value="1"/>
</dbReference>
<dbReference type="SUPFAM" id="SSF82714">
    <property type="entry name" value="Multidrug efflux transporter AcrB TolC docking domain, DN and DC subdomains"/>
    <property type="match status" value="2"/>
</dbReference>
<sequence>MSLPQFFIRRHVMAVMMSAVLVLFGLIAYQDIGNDRVPNVDFPVISVSTSLSGADPDTVDANVTQFIERAVNTVPGIDNISSVSAPGSSTVNITFMMGQDIDVAFSEVQTRVSEVVGSLPNDADSPVIKKVEADSQPVLWLIVKGDRTIQQLTEYARTTLRPQLEQINGVGEIRLGGSRNRRIRVELDADAMSREGVTVADVRSAIDNEHVLASGGFLVGGLQERMLRLDLEYHNVDALNELIIRRSGERLVRLQDISTVIDGLTDYRRLARFNGQESVGLGVIKVAGANTLEVVQEIERRLAEEIRPSLPAGIELAVTSDQSTFIKSMIDNLERTLLLAVVLAGLVMWLFLKNLRSTLIIIVAIPVSLLAVTAVMYFAGYTLNSMTMLAILLLIGLVVDDAIVVLENIWRHREQGETDAVAAAGIGANEVFTAVIASSLSLIAIFGSVIFMEGIIGRFFESFAVVVVFGVAVSTFIALSLIPMLCARFLSVPKVHGKAYHRLEAAFQWLDNHYQRILIWGLAHRSKVITVSGLAILASLWLGMQLPAEFAPEEDEGQFVVTMRAPLGVSIHYMDEKVAEMEAILTQETLVDNYFVSIGTGSAGVNEATAFVRLLPWQQRSVSQQQVMQRLDRAFAEVTGVRIFTSSQGLFGGQRGEALQFNVRSTNQEQLAVQSERLLEALQQRGLGRIDMDLRQNQPQLQLRVDRERAHFMGLRTSDVVQAVNIFIGGADVARFDDDFGGGERFRIRLKGRDDQFTTPADLSRIWLRNSEGQRVRLDAVAHFEQSHAPAVISRYNLQYAVPFYIAPDMPLSDAIEQLYTTAATTLPNGFSIALTGQAEELGRTVNAMLFVFMIAIVLVYMVLASQFNSYLQPVIIMTAMPLAVMGAFLGLGLTGYSLNIYSMIGMVLLIGVVTKNSILLIDLTNQYREKHSMSINEALRAACPVRLRPVLMTSLTLILAMIPAAFDSGPGGNGNASLAITVIFGMSVATVLTLLLVPAAYSVLEELKLRYYRPESTAELTG</sequence>
<keyword evidence="1" id="KW-0472">Membrane</keyword>
<protein>
    <submittedName>
        <fullName evidence="2">Efflux RND transporter permease subunit</fullName>
    </submittedName>
</protein>
<dbReference type="SUPFAM" id="SSF82866">
    <property type="entry name" value="Multidrug efflux transporter AcrB transmembrane domain"/>
    <property type="match status" value="2"/>
</dbReference>
<keyword evidence="1" id="KW-0812">Transmembrane</keyword>
<evidence type="ECO:0000256" key="1">
    <source>
        <dbReference type="SAM" id="Phobius"/>
    </source>
</evidence>
<dbReference type="Gene3D" id="3.30.2090.10">
    <property type="entry name" value="Multidrug efflux transporter AcrB TolC docking domain, DN and DC subdomains"/>
    <property type="match status" value="2"/>
</dbReference>
<dbReference type="Proteomes" id="UP001336314">
    <property type="component" value="Unassembled WGS sequence"/>
</dbReference>